<accession>A0AC34QCH8</accession>
<dbReference type="WBParaSite" id="JU765_v2.g14923.t1">
    <property type="protein sequence ID" value="JU765_v2.g14923.t1"/>
    <property type="gene ID" value="JU765_v2.g14923"/>
</dbReference>
<proteinExistence type="predicted"/>
<organism evidence="1 2">
    <name type="scientific">Panagrolaimus sp. JU765</name>
    <dbReference type="NCBI Taxonomy" id="591449"/>
    <lineage>
        <taxon>Eukaryota</taxon>
        <taxon>Metazoa</taxon>
        <taxon>Ecdysozoa</taxon>
        <taxon>Nematoda</taxon>
        <taxon>Chromadorea</taxon>
        <taxon>Rhabditida</taxon>
        <taxon>Tylenchina</taxon>
        <taxon>Panagrolaimomorpha</taxon>
        <taxon>Panagrolaimoidea</taxon>
        <taxon>Panagrolaimidae</taxon>
        <taxon>Panagrolaimus</taxon>
    </lineage>
</organism>
<reference evidence="2" key="1">
    <citation type="submission" date="2022-11" db="UniProtKB">
        <authorList>
            <consortium name="WormBaseParasite"/>
        </authorList>
    </citation>
    <scope>IDENTIFICATION</scope>
</reference>
<protein>
    <submittedName>
        <fullName evidence="2">GATOR complex protein MIO zinc-ribbon like domain-containing protein</fullName>
    </submittedName>
</protein>
<evidence type="ECO:0000313" key="1">
    <source>
        <dbReference type="Proteomes" id="UP000887576"/>
    </source>
</evidence>
<name>A0AC34QCH8_9BILA</name>
<dbReference type="Proteomes" id="UP000887576">
    <property type="component" value="Unplaced"/>
</dbReference>
<sequence length="1070" mass="125103">MFPEFVWLRNNPRRFFIVENEKFVLFELDNDYKLGACEKSLPHKNDLEDSEHEEDILNNVPFEPMFELNFSKADPLRSASLSYLQDNTIALCFYNKIVFHRAYADPSIVPDDEMRLKKTPICVDWSPIDKHKFLCISERAHKDFNFSIYDLEKASSLGYDNTPRLLHWPVREKLTTAAFFPEDRDIIGLLSKEFIRIVDIRGREKHAAAIVQSNDGKPFVGFSIEPNIGYRFLTYRFDTKSSDNEIHIYDRRMLKRPVYIHSDYTYNKSCIRRCVWSPHQRFNIYCLTEDDNKINEFTTSPRAYDYGQVFKYSHTPPEEVNEIMDRSVSDHPYLHSNIGFPGIHKIRDFQWHPKHDNELALIVNKLHDDYRHIQLFKLNRNAYSVMGANNECAYVQKQFISVTESVIQHPVRSYKINFLENEQRNDKIAPPSPKEEVLPFRYSEGMYYFDNRQVHAPEACKISHCIDCLRGYMNTRVDENERREAEDRYFAKYWASISSEVISNMENCKKGLQSLLNGDDISVVMRQRVEAGYGYGAQARDPLGSLTVNCLTAIKNNPKLASSEIMFLWNWLERMSKINPKYNLESLYGHCYVGIDVIIDSVQSVSSQYDENCDWGTSRVFTNEKRQQMLQMCLWPEFGDAEGLKKICDRIILEKSVEAYIRAIFISLAACQGGLAKEYARKLKMGMDSKYSKQILSHKTRNKNFLKLVRQIIEQIEQFNGANLTKEIYDELCEIMSEIPVLLACVKYLARRLNYALIMWEIAQIQDIKIEDRIMFALINMDDKLLQQTFCRLHTEMLDNEPLKAFMFIGLYDCQATHRAILRYYENTNDCQTTSILYLIGHCFDNIPVLRHPANIGLRTEKLVEKLIYCQIPDDYRRGLNCFFDYIDILTRWNMFLEKTFLYNMLFNKNNQKGRIMRPQAVIACTYCGRAAYPCSTERIQNYKAKGREMPDNFPNRSRITTCAGCRKQLPKCVICRHHYGSIVDSMATLGENYASIDQSFVFCSHCHHGGHYIHIKEWFEQYNICPASSCDCHCSTRDGAAIDESVLRKAREISKRKVLKQNLTFAQKS</sequence>
<evidence type="ECO:0000313" key="2">
    <source>
        <dbReference type="WBParaSite" id="JU765_v2.g14923.t1"/>
    </source>
</evidence>